<keyword evidence="1" id="KW-1133">Transmembrane helix</keyword>
<dbReference type="EMBL" id="JH992987">
    <property type="protein sequence ID" value="EKX48008.1"/>
    <property type="molecule type" value="Genomic_DNA"/>
</dbReference>
<keyword evidence="4" id="KW-1185">Reference proteome</keyword>
<organism evidence="2">
    <name type="scientific">Guillardia theta (strain CCMP2712)</name>
    <name type="common">Cryptophyte</name>
    <dbReference type="NCBI Taxonomy" id="905079"/>
    <lineage>
        <taxon>Eukaryota</taxon>
        <taxon>Cryptophyceae</taxon>
        <taxon>Pyrenomonadales</taxon>
        <taxon>Geminigeraceae</taxon>
        <taxon>Guillardia</taxon>
    </lineage>
</organism>
<reference evidence="2 4" key="1">
    <citation type="journal article" date="2012" name="Nature">
        <title>Algal genomes reveal evolutionary mosaicism and the fate of nucleomorphs.</title>
        <authorList>
            <consortium name="DOE Joint Genome Institute"/>
            <person name="Curtis B.A."/>
            <person name="Tanifuji G."/>
            <person name="Burki F."/>
            <person name="Gruber A."/>
            <person name="Irimia M."/>
            <person name="Maruyama S."/>
            <person name="Arias M.C."/>
            <person name="Ball S.G."/>
            <person name="Gile G.H."/>
            <person name="Hirakawa Y."/>
            <person name="Hopkins J.F."/>
            <person name="Kuo A."/>
            <person name="Rensing S.A."/>
            <person name="Schmutz J."/>
            <person name="Symeonidi A."/>
            <person name="Elias M."/>
            <person name="Eveleigh R.J."/>
            <person name="Herman E.K."/>
            <person name="Klute M.J."/>
            <person name="Nakayama T."/>
            <person name="Obornik M."/>
            <person name="Reyes-Prieto A."/>
            <person name="Armbrust E.V."/>
            <person name="Aves S.J."/>
            <person name="Beiko R.G."/>
            <person name="Coutinho P."/>
            <person name="Dacks J.B."/>
            <person name="Durnford D.G."/>
            <person name="Fast N.M."/>
            <person name="Green B.R."/>
            <person name="Grisdale C.J."/>
            <person name="Hempel F."/>
            <person name="Henrissat B."/>
            <person name="Hoppner M.P."/>
            <person name="Ishida K."/>
            <person name="Kim E."/>
            <person name="Koreny L."/>
            <person name="Kroth P.G."/>
            <person name="Liu Y."/>
            <person name="Malik S.B."/>
            <person name="Maier U.G."/>
            <person name="McRose D."/>
            <person name="Mock T."/>
            <person name="Neilson J.A."/>
            <person name="Onodera N.T."/>
            <person name="Poole A.M."/>
            <person name="Pritham E.J."/>
            <person name="Richards T.A."/>
            <person name="Rocap G."/>
            <person name="Roy S.W."/>
            <person name="Sarai C."/>
            <person name="Schaack S."/>
            <person name="Shirato S."/>
            <person name="Slamovits C.H."/>
            <person name="Spencer D.F."/>
            <person name="Suzuki S."/>
            <person name="Worden A.Z."/>
            <person name="Zauner S."/>
            <person name="Barry K."/>
            <person name="Bell C."/>
            <person name="Bharti A.K."/>
            <person name="Crow J.A."/>
            <person name="Grimwood J."/>
            <person name="Kramer R."/>
            <person name="Lindquist E."/>
            <person name="Lucas S."/>
            <person name="Salamov A."/>
            <person name="McFadden G.I."/>
            <person name="Lane C.E."/>
            <person name="Keeling P.J."/>
            <person name="Gray M.W."/>
            <person name="Grigoriev I.V."/>
            <person name="Archibald J.M."/>
        </authorList>
    </citation>
    <scope>NUCLEOTIDE SEQUENCE</scope>
    <source>
        <strain evidence="2 4">CCMP2712</strain>
    </source>
</reference>
<keyword evidence="1" id="KW-0472">Membrane</keyword>
<dbReference type="EnsemblProtists" id="EKX48008">
    <property type="protein sequence ID" value="EKX48008"/>
    <property type="gene ID" value="GUITHDRAFT_106093"/>
</dbReference>
<accession>L1JHK8</accession>
<evidence type="ECO:0000256" key="1">
    <source>
        <dbReference type="SAM" id="Phobius"/>
    </source>
</evidence>
<dbReference type="KEGG" id="gtt:GUITHDRAFT_106093"/>
<feature type="transmembrane region" description="Helical" evidence="1">
    <location>
        <begin position="43"/>
        <end position="64"/>
    </location>
</feature>
<name>L1JHK8_GUITC</name>
<reference evidence="4" key="2">
    <citation type="submission" date="2012-11" db="EMBL/GenBank/DDBJ databases">
        <authorList>
            <person name="Kuo A."/>
            <person name="Curtis B.A."/>
            <person name="Tanifuji G."/>
            <person name="Burki F."/>
            <person name="Gruber A."/>
            <person name="Irimia M."/>
            <person name="Maruyama S."/>
            <person name="Arias M.C."/>
            <person name="Ball S.G."/>
            <person name="Gile G.H."/>
            <person name="Hirakawa Y."/>
            <person name="Hopkins J.F."/>
            <person name="Rensing S.A."/>
            <person name="Schmutz J."/>
            <person name="Symeonidi A."/>
            <person name="Elias M."/>
            <person name="Eveleigh R.J."/>
            <person name="Herman E.K."/>
            <person name="Klute M.J."/>
            <person name="Nakayama T."/>
            <person name="Obornik M."/>
            <person name="Reyes-Prieto A."/>
            <person name="Armbrust E.V."/>
            <person name="Aves S.J."/>
            <person name="Beiko R.G."/>
            <person name="Coutinho P."/>
            <person name="Dacks J.B."/>
            <person name="Durnford D.G."/>
            <person name="Fast N.M."/>
            <person name="Green B.R."/>
            <person name="Grisdale C."/>
            <person name="Hempe F."/>
            <person name="Henrissat B."/>
            <person name="Hoppner M.P."/>
            <person name="Ishida K.-I."/>
            <person name="Kim E."/>
            <person name="Koreny L."/>
            <person name="Kroth P.G."/>
            <person name="Liu Y."/>
            <person name="Malik S.-B."/>
            <person name="Maier U.G."/>
            <person name="McRose D."/>
            <person name="Mock T."/>
            <person name="Neilson J.A."/>
            <person name="Onodera N.T."/>
            <person name="Poole A.M."/>
            <person name="Pritham E.J."/>
            <person name="Richards T.A."/>
            <person name="Rocap G."/>
            <person name="Roy S.W."/>
            <person name="Sarai C."/>
            <person name="Schaack S."/>
            <person name="Shirato S."/>
            <person name="Slamovits C.H."/>
            <person name="Spencer D.F."/>
            <person name="Suzuki S."/>
            <person name="Worden A.Z."/>
            <person name="Zauner S."/>
            <person name="Barry K."/>
            <person name="Bell C."/>
            <person name="Bharti A.K."/>
            <person name="Crow J.A."/>
            <person name="Grimwood J."/>
            <person name="Kramer R."/>
            <person name="Lindquist E."/>
            <person name="Lucas S."/>
            <person name="Salamov A."/>
            <person name="McFadden G.I."/>
            <person name="Lane C.E."/>
            <person name="Keeling P.J."/>
            <person name="Gray M.W."/>
            <person name="Grigoriev I.V."/>
            <person name="Archibald J.M."/>
        </authorList>
    </citation>
    <scope>NUCLEOTIDE SEQUENCE</scope>
    <source>
        <strain evidence="4">CCMP2712</strain>
    </source>
</reference>
<evidence type="ECO:0000313" key="3">
    <source>
        <dbReference type="EnsemblProtists" id="EKX48008"/>
    </source>
</evidence>
<dbReference type="Proteomes" id="UP000011087">
    <property type="component" value="Unassembled WGS sequence"/>
</dbReference>
<reference evidence="3" key="3">
    <citation type="submission" date="2016-03" db="UniProtKB">
        <authorList>
            <consortium name="EnsemblProtists"/>
        </authorList>
    </citation>
    <scope>IDENTIFICATION</scope>
</reference>
<sequence>MLLAITLSCIDVFYGMGFRADYTMNFNSYRHNILARVDCCVGVYTWQVYFICFVIDLIGATILLVGKENPVGYAVAASFTVGLVLKWYLASDQLRTPAVEDDIEMRTNVVRQAGFVHPV</sequence>
<evidence type="ECO:0000313" key="4">
    <source>
        <dbReference type="Proteomes" id="UP000011087"/>
    </source>
</evidence>
<evidence type="ECO:0000313" key="2">
    <source>
        <dbReference type="EMBL" id="EKX48008.1"/>
    </source>
</evidence>
<dbReference type="AlphaFoldDB" id="L1JHK8"/>
<gene>
    <name evidence="2" type="ORF">GUITHDRAFT_106093</name>
</gene>
<dbReference type="GeneID" id="17304850"/>
<proteinExistence type="predicted"/>
<dbReference type="RefSeq" id="XP_005834988.1">
    <property type="nucleotide sequence ID" value="XM_005834931.1"/>
</dbReference>
<feature type="transmembrane region" description="Helical" evidence="1">
    <location>
        <begin position="71"/>
        <end position="89"/>
    </location>
</feature>
<protein>
    <submittedName>
        <fullName evidence="2 3">Uncharacterized protein</fullName>
    </submittedName>
</protein>
<dbReference type="HOGENOM" id="CLU_2065946_0_0_1"/>
<dbReference type="PaxDb" id="55529-EKX48008"/>
<keyword evidence="1" id="KW-0812">Transmembrane</keyword>